<feature type="transmembrane region" description="Helical" evidence="1">
    <location>
        <begin position="12"/>
        <end position="33"/>
    </location>
</feature>
<dbReference type="RefSeq" id="WP_024901547.1">
    <property type="nucleotide sequence ID" value="NZ_CADFGU010000013.1"/>
</dbReference>
<dbReference type="InterPro" id="IPR008457">
    <property type="entry name" value="Cu-R_CopD_dom"/>
</dbReference>
<keyword evidence="1" id="KW-0472">Membrane</keyword>
<feature type="transmembrane region" description="Helical" evidence="1">
    <location>
        <begin position="84"/>
        <end position="105"/>
    </location>
</feature>
<evidence type="ECO:0000256" key="1">
    <source>
        <dbReference type="SAM" id="Phobius"/>
    </source>
</evidence>
<evidence type="ECO:0000313" key="4">
    <source>
        <dbReference type="Proteomes" id="UP000033618"/>
    </source>
</evidence>
<evidence type="ECO:0000313" key="3">
    <source>
        <dbReference type="EMBL" id="KKB62391.1"/>
    </source>
</evidence>
<feature type="domain" description="Copper resistance protein D" evidence="2">
    <location>
        <begin position="48"/>
        <end position="147"/>
    </location>
</feature>
<dbReference type="GO" id="GO:0016020">
    <property type="term" value="C:membrane"/>
    <property type="evidence" value="ECO:0007669"/>
    <property type="project" value="InterPro"/>
</dbReference>
<comment type="caution">
    <text evidence="3">The sequence shown here is derived from an EMBL/GenBank/DDBJ whole genome shotgun (WGS) entry which is preliminary data.</text>
</comment>
<keyword evidence="1" id="KW-0812">Transmembrane</keyword>
<dbReference type="Pfam" id="PF05425">
    <property type="entry name" value="CopD"/>
    <property type="match status" value="1"/>
</dbReference>
<dbReference type="Proteomes" id="UP000033618">
    <property type="component" value="Unassembled WGS sequence"/>
</dbReference>
<evidence type="ECO:0000259" key="2">
    <source>
        <dbReference type="Pfam" id="PF05425"/>
    </source>
</evidence>
<dbReference type="OrthoDB" id="8419862at2"/>
<dbReference type="EMBL" id="LAQU01000020">
    <property type="protein sequence ID" value="KKB62391.1"/>
    <property type="molecule type" value="Genomic_DNA"/>
</dbReference>
<sequence length="151" mass="16610">MNHVVEVALFLHLIAVVIWVGGMFFAHICLRPAVSEIAPQMRLPLWEGVLRRFFTWVSISIGLLLISGGYLMGRFGGGQAPWPVHAMTGTGVVMMLIFGHIRFAMFPRLQRAVQAEKWQDGAKALVTIRTMVSINLVLGVITIALGVMGLV</sequence>
<reference evidence="3 4" key="1">
    <citation type="submission" date="2015-03" db="EMBL/GenBank/DDBJ databases">
        <title>Draft Genome Sequence of Burkholderia andropogonis type strain ICMP2807, isolated from Sorghum bicolor.</title>
        <authorList>
            <person name="Lopes-Santos L."/>
            <person name="Castro D.B."/>
            <person name="Ottoboni L.M."/>
            <person name="Park D."/>
            <person name="Weirc B.S."/>
            <person name="Destefano S.A."/>
        </authorList>
    </citation>
    <scope>NUCLEOTIDE SEQUENCE [LARGE SCALE GENOMIC DNA]</scope>
    <source>
        <strain evidence="3 4">ICMP2807</strain>
    </source>
</reference>
<keyword evidence="1" id="KW-1133">Transmembrane helix</keyword>
<dbReference type="PATRIC" id="fig|28092.6.peg.4061"/>
<keyword evidence="4" id="KW-1185">Reference proteome</keyword>
<dbReference type="AlphaFoldDB" id="A0A0F5JX02"/>
<name>A0A0F5JX02_9BURK</name>
<dbReference type="STRING" id="28092.WM40_17245"/>
<proteinExistence type="predicted"/>
<accession>A0A0F5JX02</accession>
<organism evidence="3 4">
    <name type="scientific">Robbsia andropogonis</name>
    <dbReference type="NCBI Taxonomy" id="28092"/>
    <lineage>
        <taxon>Bacteria</taxon>
        <taxon>Pseudomonadati</taxon>
        <taxon>Pseudomonadota</taxon>
        <taxon>Betaproteobacteria</taxon>
        <taxon>Burkholderiales</taxon>
        <taxon>Burkholderiaceae</taxon>
        <taxon>Robbsia</taxon>
    </lineage>
</organism>
<gene>
    <name evidence="3" type="ORF">WM40_17245</name>
</gene>
<feature type="transmembrane region" description="Helical" evidence="1">
    <location>
        <begin position="53"/>
        <end position="72"/>
    </location>
</feature>
<protein>
    <submittedName>
        <fullName evidence="3">Membrane protein</fullName>
    </submittedName>
</protein>
<feature type="transmembrane region" description="Helical" evidence="1">
    <location>
        <begin position="126"/>
        <end position="150"/>
    </location>
</feature>